<evidence type="ECO:0000256" key="2">
    <source>
        <dbReference type="ARBA" id="ARBA00022692"/>
    </source>
</evidence>
<dbReference type="AlphaFoldDB" id="A0A1M6DKD0"/>
<gene>
    <name evidence="6" type="ORF">SAMN05444373_10087</name>
</gene>
<feature type="transmembrane region" description="Helical" evidence="5">
    <location>
        <begin position="80"/>
        <end position="103"/>
    </location>
</feature>
<feature type="transmembrane region" description="Helical" evidence="5">
    <location>
        <begin position="12"/>
        <end position="37"/>
    </location>
</feature>
<evidence type="ECO:0000256" key="3">
    <source>
        <dbReference type="ARBA" id="ARBA00022989"/>
    </source>
</evidence>
<sequence length="120" mass="13314">MYNRERSTAVRTGGGLMLLLLLIFMGIPLVNGVMLAFSDVYSLEANFTWNGESSVFANFSALFGNRDFRVALVNTLKLNLISMVLVVVVSILLMVPVTLFLIFRRHLANSVLLAYARVKG</sequence>
<dbReference type="SUPFAM" id="SSF161098">
    <property type="entry name" value="MetI-like"/>
    <property type="match status" value="1"/>
</dbReference>
<accession>A0A1M6DKD0</accession>
<dbReference type="EMBL" id="FQZP01000008">
    <property type="protein sequence ID" value="SHI73573.1"/>
    <property type="molecule type" value="Genomic_DNA"/>
</dbReference>
<dbReference type="GO" id="GO:0016020">
    <property type="term" value="C:membrane"/>
    <property type="evidence" value="ECO:0007669"/>
    <property type="project" value="UniProtKB-SubCell"/>
</dbReference>
<keyword evidence="2 5" id="KW-0812">Transmembrane</keyword>
<evidence type="ECO:0000256" key="5">
    <source>
        <dbReference type="SAM" id="Phobius"/>
    </source>
</evidence>
<evidence type="ECO:0000313" key="6">
    <source>
        <dbReference type="EMBL" id="SHI73573.1"/>
    </source>
</evidence>
<evidence type="ECO:0000256" key="4">
    <source>
        <dbReference type="ARBA" id="ARBA00023136"/>
    </source>
</evidence>
<dbReference type="Proteomes" id="UP000324781">
    <property type="component" value="Unassembled WGS sequence"/>
</dbReference>
<protein>
    <recommendedName>
        <fullName evidence="8">Multiple sugar transport system permease protein</fullName>
    </recommendedName>
</protein>
<name>A0A1M6DKD0_9FIRM</name>
<evidence type="ECO:0000313" key="7">
    <source>
        <dbReference type="Proteomes" id="UP000324781"/>
    </source>
</evidence>
<dbReference type="InterPro" id="IPR035906">
    <property type="entry name" value="MetI-like_sf"/>
</dbReference>
<keyword evidence="4 5" id="KW-0472">Membrane</keyword>
<evidence type="ECO:0008006" key="8">
    <source>
        <dbReference type="Google" id="ProtNLM"/>
    </source>
</evidence>
<keyword evidence="7" id="KW-1185">Reference proteome</keyword>
<dbReference type="RefSeq" id="WP_149678047.1">
    <property type="nucleotide sequence ID" value="NZ_FQZP01000008.1"/>
</dbReference>
<evidence type="ECO:0000256" key="1">
    <source>
        <dbReference type="ARBA" id="ARBA00004141"/>
    </source>
</evidence>
<organism evidence="6 7">
    <name type="scientific">Thermoclostridium caenicola</name>
    <dbReference type="NCBI Taxonomy" id="659425"/>
    <lineage>
        <taxon>Bacteria</taxon>
        <taxon>Bacillati</taxon>
        <taxon>Bacillota</taxon>
        <taxon>Clostridia</taxon>
        <taxon>Eubacteriales</taxon>
        <taxon>Oscillospiraceae</taxon>
        <taxon>Thermoclostridium</taxon>
    </lineage>
</organism>
<proteinExistence type="predicted"/>
<reference evidence="6 7" key="1">
    <citation type="submission" date="2016-11" db="EMBL/GenBank/DDBJ databases">
        <authorList>
            <person name="Varghese N."/>
            <person name="Submissions S."/>
        </authorList>
    </citation>
    <scope>NUCLEOTIDE SEQUENCE [LARGE SCALE GENOMIC DNA]</scope>
    <source>
        <strain evidence="6 7">DSM 19027</strain>
    </source>
</reference>
<keyword evidence="3 5" id="KW-1133">Transmembrane helix</keyword>
<dbReference type="Gene3D" id="1.10.3720.10">
    <property type="entry name" value="MetI-like"/>
    <property type="match status" value="1"/>
</dbReference>
<comment type="subcellular location">
    <subcellularLocation>
        <location evidence="1">Membrane</location>
        <topology evidence="1">Multi-pass membrane protein</topology>
    </subcellularLocation>
</comment>